<dbReference type="STRING" id="35722.A0A0B7NJ89"/>
<protein>
    <recommendedName>
        <fullName evidence="3">Reverse transcriptase domain-containing protein</fullName>
    </recommendedName>
</protein>
<accession>A0A0B7NJ89</accession>
<evidence type="ECO:0000313" key="1">
    <source>
        <dbReference type="EMBL" id="CEP18671.1"/>
    </source>
</evidence>
<name>A0A0B7NJ89_9FUNG</name>
<reference evidence="1 2" key="1">
    <citation type="submission" date="2014-09" db="EMBL/GenBank/DDBJ databases">
        <authorList>
            <person name="Ellenberger Sabrina"/>
        </authorList>
    </citation>
    <scope>NUCLEOTIDE SEQUENCE [LARGE SCALE GENOMIC DNA]</scope>
    <source>
        <strain evidence="1 2">CBS 412.66</strain>
    </source>
</reference>
<gene>
    <name evidence="1" type="primary">PARPA_12977.1 scaffold 45652</name>
</gene>
<evidence type="ECO:0008006" key="3">
    <source>
        <dbReference type="Google" id="ProtNLM"/>
    </source>
</evidence>
<evidence type="ECO:0000313" key="2">
    <source>
        <dbReference type="Proteomes" id="UP000054107"/>
    </source>
</evidence>
<dbReference type="AlphaFoldDB" id="A0A0B7NJ89"/>
<keyword evidence="2" id="KW-1185">Reference proteome</keyword>
<dbReference type="OrthoDB" id="2277222at2759"/>
<proteinExistence type="predicted"/>
<organism evidence="1 2">
    <name type="scientific">Parasitella parasitica</name>
    <dbReference type="NCBI Taxonomy" id="35722"/>
    <lineage>
        <taxon>Eukaryota</taxon>
        <taxon>Fungi</taxon>
        <taxon>Fungi incertae sedis</taxon>
        <taxon>Mucoromycota</taxon>
        <taxon>Mucoromycotina</taxon>
        <taxon>Mucoromycetes</taxon>
        <taxon>Mucorales</taxon>
        <taxon>Mucorineae</taxon>
        <taxon>Mucoraceae</taxon>
        <taxon>Parasitella</taxon>
    </lineage>
</organism>
<sequence>MFRLLKKAEEHSKLLGYRWNPAKCIILNSPPYTSRNSPLRLYGSPLTAAESFVYLGLPFNHKAQLDAGLVVQRNVQSALVAMRTDIQPLDFYSPSFSRLTAAKIYTTFIRPKLKYGLSISKLLVSHSQAIEKAQDICLRLTFRDKATAFTQVYKHMAALPHMHERIAIVSFKTIVCIVQLPSDKVLESLIPHITAAPKYVELRGPDLLAHRTQQTVAVHLLPAWLSPWS</sequence>
<dbReference type="EMBL" id="LN733872">
    <property type="protein sequence ID" value="CEP18671.1"/>
    <property type="molecule type" value="Genomic_DNA"/>
</dbReference>
<dbReference type="Proteomes" id="UP000054107">
    <property type="component" value="Unassembled WGS sequence"/>
</dbReference>